<dbReference type="OrthoDB" id="7868719at2"/>
<dbReference type="EMBL" id="VFRP01000033">
    <property type="protein sequence ID" value="TPE47230.1"/>
    <property type="molecule type" value="Genomic_DNA"/>
</dbReference>
<dbReference type="Pfam" id="PF05354">
    <property type="entry name" value="Phage_attach"/>
    <property type="match status" value="1"/>
</dbReference>
<name>A0A501WFU3_9RHOB</name>
<evidence type="ECO:0000313" key="2">
    <source>
        <dbReference type="Proteomes" id="UP000319255"/>
    </source>
</evidence>
<organism evidence="1 2">
    <name type="scientific">Amaricoccus solimangrovi</name>
    <dbReference type="NCBI Taxonomy" id="2589815"/>
    <lineage>
        <taxon>Bacteria</taxon>
        <taxon>Pseudomonadati</taxon>
        <taxon>Pseudomonadota</taxon>
        <taxon>Alphaproteobacteria</taxon>
        <taxon>Rhodobacterales</taxon>
        <taxon>Paracoccaceae</taxon>
        <taxon>Amaricoccus</taxon>
    </lineage>
</organism>
<dbReference type="AlphaFoldDB" id="A0A501WFU3"/>
<evidence type="ECO:0000313" key="1">
    <source>
        <dbReference type="EMBL" id="TPE47230.1"/>
    </source>
</evidence>
<gene>
    <name evidence="1" type="ORF">FJM51_20460</name>
</gene>
<protein>
    <submittedName>
        <fullName evidence="1">Uncharacterized protein</fullName>
    </submittedName>
</protein>
<keyword evidence="2" id="KW-1185">Reference proteome</keyword>
<reference evidence="1 2" key="1">
    <citation type="submission" date="2019-06" db="EMBL/GenBank/DDBJ databases">
        <title>A novel bacterium of genus Amaricoccus, isolated from marine sediment.</title>
        <authorList>
            <person name="Huang H."/>
            <person name="Mo K."/>
            <person name="Hu Y."/>
        </authorList>
    </citation>
    <scope>NUCLEOTIDE SEQUENCE [LARGE SCALE GENOMIC DNA]</scope>
    <source>
        <strain evidence="1 2">HB172011</strain>
    </source>
</reference>
<dbReference type="InterPro" id="IPR008018">
    <property type="entry name" value="Phage_tail_attach_FII"/>
</dbReference>
<dbReference type="Proteomes" id="UP000319255">
    <property type="component" value="Unassembled WGS sequence"/>
</dbReference>
<proteinExistence type="predicted"/>
<accession>A0A501WFU3</accession>
<dbReference type="RefSeq" id="WP_140455988.1">
    <property type="nucleotide sequence ID" value="NZ_VFRP01000033.1"/>
</dbReference>
<comment type="caution">
    <text evidence="1">The sequence shown here is derived from an EMBL/GenBank/DDBJ whole genome shotgun (WGS) entry which is preliminary data.</text>
</comment>
<sequence>MFDPALAIDPVFDAFGVPVIVQETVPRAILAIRRAPDEEIQLRLSRDVVATSVILEIRRADMEGIVAGAEILVDGETRTVRGTPRYRDADRLIAIVNTVPA</sequence>
<dbReference type="GO" id="GO:0019068">
    <property type="term" value="P:virion assembly"/>
    <property type="evidence" value="ECO:0007669"/>
    <property type="project" value="InterPro"/>
</dbReference>